<feature type="region of interest" description="Disordered" evidence="1">
    <location>
        <begin position="25"/>
        <end position="58"/>
    </location>
</feature>
<reference evidence="3 4" key="1">
    <citation type="submission" date="2019-12" db="EMBL/GenBank/DDBJ databases">
        <title>Genomic-based taxomic classification of the family Erythrobacteraceae.</title>
        <authorList>
            <person name="Xu L."/>
        </authorList>
    </citation>
    <scope>NUCLEOTIDE SEQUENCE [LARGE SCALE GENOMIC DNA]</scope>
    <source>
        <strain evidence="3 4">DSM 18604</strain>
    </source>
</reference>
<keyword evidence="4" id="KW-1185">Reference proteome</keyword>
<proteinExistence type="predicted"/>
<dbReference type="PROSITE" id="PS51257">
    <property type="entry name" value="PROKAR_LIPOPROTEIN"/>
    <property type="match status" value="1"/>
</dbReference>
<evidence type="ECO:0008006" key="5">
    <source>
        <dbReference type="Google" id="ProtNLM"/>
    </source>
</evidence>
<comment type="caution">
    <text evidence="3">The sequence shown here is derived from an EMBL/GenBank/DDBJ whole genome shotgun (WGS) entry which is preliminary data.</text>
</comment>
<dbReference type="AlphaFoldDB" id="A0A845A9T0"/>
<feature type="chain" id="PRO_5032690575" description="Lipoprotein" evidence="2">
    <location>
        <begin position="24"/>
        <end position="174"/>
    </location>
</feature>
<name>A0A845A9T0_9SPHN</name>
<dbReference type="RefSeq" id="WP_160739464.1">
    <property type="nucleotide sequence ID" value="NZ_WTYQ01000003.1"/>
</dbReference>
<dbReference type="EMBL" id="WTYQ01000003">
    <property type="protein sequence ID" value="MXP26267.1"/>
    <property type="molecule type" value="Genomic_DNA"/>
</dbReference>
<gene>
    <name evidence="3" type="ORF">GRI39_09490</name>
</gene>
<organism evidence="3 4">
    <name type="scientific">Altericroceibacterium indicum</name>
    <dbReference type="NCBI Taxonomy" id="374177"/>
    <lineage>
        <taxon>Bacteria</taxon>
        <taxon>Pseudomonadati</taxon>
        <taxon>Pseudomonadota</taxon>
        <taxon>Alphaproteobacteria</taxon>
        <taxon>Sphingomonadales</taxon>
        <taxon>Erythrobacteraceae</taxon>
        <taxon>Altericroceibacterium</taxon>
    </lineage>
</organism>
<evidence type="ECO:0000256" key="2">
    <source>
        <dbReference type="SAM" id="SignalP"/>
    </source>
</evidence>
<sequence>MRLFLVIPCAALALAACSSQQPASDETDQVAAELDSSTPEPVVSDEDDVDTTAPLSSDALQERDNPRRVLAYISQAVAQHRLADAALAWRSEAEMTGALLEEQIGDYPDVKISFGDGETEGAAGTLYYTVPVALTADSGKMNRKGSITLSRVNDVPGATEEQLDWRVRQLTFDK</sequence>
<evidence type="ECO:0000256" key="1">
    <source>
        <dbReference type="SAM" id="MobiDB-lite"/>
    </source>
</evidence>
<keyword evidence="2" id="KW-0732">Signal</keyword>
<dbReference type="OrthoDB" id="485556at2"/>
<protein>
    <recommendedName>
        <fullName evidence="5">Lipoprotein</fullName>
    </recommendedName>
</protein>
<evidence type="ECO:0000313" key="3">
    <source>
        <dbReference type="EMBL" id="MXP26267.1"/>
    </source>
</evidence>
<dbReference type="Proteomes" id="UP000460561">
    <property type="component" value="Unassembled WGS sequence"/>
</dbReference>
<evidence type="ECO:0000313" key="4">
    <source>
        <dbReference type="Proteomes" id="UP000460561"/>
    </source>
</evidence>
<accession>A0A845A9T0</accession>
<feature type="signal peptide" evidence="2">
    <location>
        <begin position="1"/>
        <end position="23"/>
    </location>
</feature>